<evidence type="ECO:0000256" key="1">
    <source>
        <dbReference type="ARBA" id="ARBA00023015"/>
    </source>
</evidence>
<dbReference type="GO" id="GO:0043200">
    <property type="term" value="P:response to amino acid"/>
    <property type="evidence" value="ECO:0007669"/>
    <property type="project" value="TreeGrafter"/>
</dbReference>
<dbReference type="CDD" id="cd00090">
    <property type="entry name" value="HTH_ARSR"/>
    <property type="match status" value="1"/>
</dbReference>
<dbReference type="GO" id="GO:0006355">
    <property type="term" value="P:regulation of DNA-templated transcription"/>
    <property type="evidence" value="ECO:0007669"/>
    <property type="project" value="UniProtKB-ARBA"/>
</dbReference>
<dbReference type="PRINTS" id="PR00033">
    <property type="entry name" value="HTHASNC"/>
</dbReference>
<dbReference type="PANTHER" id="PTHR30154">
    <property type="entry name" value="LEUCINE-RESPONSIVE REGULATORY PROTEIN"/>
    <property type="match status" value="1"/>
</dbReference>
<dbReference type="Pfam" id="PF13412">
    <property type="entry name" value="HTH_24"/>
    <property type="match status" value="1"/>
</dbReference>
<dbReference type="Gene3D" id="1.10.10.10">
    <property type="entry name" value="Winged helix-like DNA-binding domain superfamily/Winged helix DNA-binding domain"/>
    <property type="match status" value="1"/>
</dbReference>
<keyword evidence="3" id="KW-0804">Transcription</keyword>
<dbReference type="InterPro" id="IPR036390">
    <property type="entry name" value="WH_DNA-bd_sf"/>
</dbReference>
<dbReference type="InterPro" id="IPR019888">
    <property type="entry name" value="Tscrpt_reg_AsnC-like"/>
</dbReference>
<gene>
    <name evidence="5" type="ORF">DFR50_15146</name>
</gene>
<accession>A0A366ELG9</accession>
<dbReference type="EMBL" id="QNRK01000051">
    <property type="protein sequence ID" value="RBP02570.1"/>
    <property type="molecule type" value="Genomic_DNA"/>
</dbReference>
<dbReference type="SMART" id="SM00344">
    <property type="entry name" value="HTH_ASNC"/>
    <property type="match status" value="1"/>
</dbReference>
<dbReference type="AlphaFoldDB" id="A0A366ELG9"/>
<dbReference type="PROSITE" id="PS50956">
    <property type="entry name" value="HTH_ASNC_2"/>
    <property type="match status" value="1"/>
</dbReference>
<dbReference type="InterPro" id="IPR000485">
    <property type="entry name" value="AsnC-type_HTH_dom"/>
</dbReference>
<dbReference type="Proteomes" id="UP000253529">
    <property type="component" value="Unassembled WGS sequence"/>
</dbReference>
<dbReference type="InterPro" id="IPR036388">
    <property type="entry name" value="WH-like_DNA-bd_sf"/>
</dbReference>
<reference evidence="5 6" key="1">
    <citation type="submission" date="2018-06" db="EMBL/GenBank/DDBJ databases">
        <title>Genomic Encyclopedia of Type Strains, Phase IV (KMG-IV): sequencing the most valuable type-strain genomes for metagenomic binning, comparative biology and taxonomic classification.</title>
        <authorList>
            <person name="Goeker M."/>
        </authorList>
    </citation>
    <scope>NUCLEOTIDE SEQUENCE [LARGE SCALE GENOMIC DNA]</scope>
    <source>
        <strain evidence="5 6">DSM 24875</strain>
    </source>
</reference>
<dbReference type="Pfam" id="PF01037">
    <property type="entry name" value="AsnC_trans_reg"/>
    <property type="match status" value="1"/>
</dbReference>
<keyword evidence="2" id="KW-0238">DNA-binding</keyword>
<dbReference type="InterPro" id="IPR011991">
    <property type="entry name" value="ArsR-like_HTH"/>
</dbReference>
<dbReference type="GO" id="GO:0005829">
    <property type="term" value="C:cytosol"/>
    <property type="evidence" value="ECO:0007669"/>
    <property type="project" value="TreeGrafter"/>
</dbReference>
<dbReference type="InterPro" id="IPR011008">
    <property type="entry name" value="Dimeric_a/b-barrel"/>
</dbReference>
<evidence type="ECO:0000256" key="3">
    <source>
        <dbReference type="ARBA" id="ARBA00023163"/>
    </source>
</evidence>
<sequence>MTIVRHYGAFAAHVFADFRLHPGACSHKIAPKPQAGSVFVRMDDLDDFDRAILRELMRDGRMSNADLAERIHLSPSACLRRVRALEEMGVIAGYVMLIDADKAGLAGAAFVFVTLEQQGRAMLDAFERDVGRHPEITECHLLAGVADYLLRVVFRDSRDFERIHTEILTQLPGVSRVQSTLPLRTVKQTTALPI</sequence>
<dbReference type="GO" id="GO:0043565">
    <property type="term" value="F:sequence-specific DNA binding"/>
    <property type="evidence" value="ECO:0007669"/>
    <property type="project" value="InterPro"/>
</dbReference>
<protein>
    <submittedName>
        <fullName evidence="5">AsnC family transcriptional regulator</fullName>
    </submittedName>
</protein>
<evidence type="ECO:0000313" key="6">
    <source>
        <dbReference type="Proteomes" id="UP000253529"/>
    </source>
</evidence>
<evidence type="ECO:0000313" key="5">
    <source>
        <dbReference type="EMBL" id="RBP02570.1"/>
    </source>
</evidence>
<dbReference type="Gene3D" id="3.30.70.920">
    <property type="match status" value="1"/>
</dbReference>
<dbReference type="SUPFAM" id="SSF54909">
    <property type="entry name" value="Dimeric alpha+beta barrel"/>
    <property type="match status" value="1"/>
</dbReference>
<dbReference type="PANTHER" id="PTHR30154:SF34">
    <property type="entry name" value="TRANSCRIPTIONAL REGULATOR AZLB"/>
    <property type="match status" value="1"/>
</dbReference>
<proteinExistence type="predicted"/>
<name>A0A366ELG9_9HYPH</name>
<dbReference type="SUPFAM" id="SSF46785">
    <property type="entry name" value="Winged helix' DNA-binding domain"/>
    <property type="match status" value="1"/>
</dbReference>
<dbReference type="FunFam" id="1.10.10.10:FF:000186">
    <property type="entry name" value="AsnC family transcriptional regulator"/>
    <property type="match status" value="1"/>
</dbReference>
<evidence type="ECO:0000256" key="2">
    <source>
        <dbReference type="ARBA" id="ARBA00023125"/>
    </source>
</evidence>
<comment type="caution">
    <text evidence="5">The sequence shown here is derived from an EMBL/GenBank/DDBJ whole genome shotgun (WGS) entry which is preliminary data.</text>
</comment>
<keyword evidence="6" id="KW-1185">Reference proteome</keyword>
<feature type="domain" description="HTH asnC-type" evidence="4">
    <location>
        <begin position="45"/>
        <end position="106"/>
    </location>
</feature>
<evidence type="ECO:0000259" key="4">
    <source>
        <dbReference type="PROSITE" id="PS50956"/>
    </source>
</evidence>
<dbReference type="InterPro" id="IPR019887">
    <property type="entry name" value="Tscrpt_reg_AsnC/Lrp_C"/>
</dbReference>
<organism evidence="5 6">
    <name type="scientific">Roseiarcus fermentans</name>
    <dbReference type="NCBI Taxonomy" id="1473586"/>
    <lineage>
        <taxon>Bacteria</taxon>
        <taxon>Pseudomonadati</taxon>
        <taxon>Pseudomonadota</taxon>
        <taxon>Alphaproteobacteria</taxon>
        <taxon>Hyphomicrobiales</taxon>
        <taxon>Roseiarcaceae</taxon>
        <taxon>Roseiarcus</taxon>
    </lineage>
</organism>
<keyword evidence="1" id="KW-0805">Transcription regulation</keyword>